<dbReference type="InterPro" id="IPR006442">
    <property type="entry name" value="Antitoxin_Phd/YefM"/>
</dbReference>
<evidence type="ECO:0000256" key="1">
    <source>
        <dbReference type="ARBA" id="ARBA00009981"/>
    </source>
</evidence>
<dbReference type="RefSeq" id="WP_155084362.1">
    <property type="nucleotide sequence ID" value="NZ_WMIA01000020.1"/>
</dbReference>
<gene>
    <name evidence="3" type="ORF">GGC33_13935</name>
</gene>
<comment type="caution">
    <text evidence="3">The sequence shown here is derived from an EMBL/GenBank/DDBJ whole genome shotgun (WGS) entry which is preliminary data.</text>
</comment>
<dbReference type="EMBL" id="WMIA01000020">
    <property type="protein sequence ID" value="MTF40020.1"/>
    <property type="molecule type" value="Genomic_DNA"/>
</dbReference>
<evidence type="ECO:0000256" key="2">
    <source>
        <dbReference type="RuleBase" id="RU362080"/>
    </source>
</evidence>
<accession>A0A844GV84</accession>
<proteinExistence type="inferred from homology"/>
<comment type="similarity">
    <text evidence="1 2">Belongs to the phD/YefM antitoxin family.</text>
</comment>
<comment type="function">
    <text evidence="2">Antitoxin component of a type II toxin-antitoxin (TA) system.</text>
</comment>
<sequence length="82" mass="9246">MNNLSLPDVTENLDQLIDQITETHQPVIIKGTKNEVIMISSEDWSAIEETIYLNSISGYVDSIKEAIESPREEWVNAKDLGL</sequence>
<evidence type="ECO:0000313" key="4">
    <source>
        <dbReference type="Proteomes" id="UP000437131"/>
    </source>
</evidence>
<evidence type="ECO:0000313" key="3">
    <source>
        <dbReference type="EMBL" id="MTF40020.1"/>
    </source>
</evidence>
<dbReference type="SUPFAM" id="SSF143120">
    <property type="entry name" value="YefM-like"/>
    <property type="match status" value="1"/>
</dbReference>
<dbReference type="InterPro" id="IPR036165">
    <property type="entry name" value="YefM-like_sf"/>
</dbReference>
<dbReference type="Gene3D" id="3.40.1620.10">
    <property type="entry name" value="YefM-like domain"/>
    <property type="match status" value="1"/>
</dbReference>
<dbReference type="Pfam" id="PF02604">
    <property type="entry name" value="PhdYeFM_antitox"/>
    <property type="match status" value="1"/>
</dbReference>
<reference evidence="3 4" key="1">
    <citation type="submission" date="2019-11" db="EMBL/GenBank/DDBJ databases">
        <title>Isolation of a new High Light Tolerant Cyanobacteria.</title>
        <authorList>
            <person name="Dobson Z."/>
            <person name="Vaughn N."/>
            <person name="Vaughn M."/>
            <person name="Fromme P."/>
            <person name="Mazor Y."/>
        </authorList>
    </citation>
    <scope>NUCLEOTIDE SEQUENCE [LARGE SCALE GENOMIC DNA]</scope>
    <source>
        <strain evidence="3 4">0216</strain>
    </source>
</reference>
<name>A0A844GV84_9CHRO</name>
<organism evidence="3 4">
    <name type="scientific">Cyanobacterium aponinum 0216</name>
    <dbReference type="NCBI Taxonomy" id="2676140"/>
    <lineage>
        <taxon>Bacteria</taxon>
        <taxon>Bacillati</taxon>
        <taxon>Cyanobacteriota</taxon>
        <taxon>Cyanophyceae</taxon>
        <taxon>Oscillatoriophycideae</taxon>
        <taxon>Chroococcales</taxon>
        <taxon>Geminocystaceae</taxon>
        <taxon>Cyanobacterium</taxon>
    </lineage>
</organism>
<dbReference type="AlphaFoldDB" id="A0A844GV84"/>
<dbReference type="Proteomes" id="UP000437131">
    <property type="component" value="Unassembled WGS sequence"/>
</dbReference>
<protein>
    <recommendedName>
        <fullName evidence="2">Antitoxin</fullName>
    </recommendedName>
</protein>